<dbReference type="EMBL" id="BDFD01000002">
    <property type="protein sequence ID" value="GAV19360.1"/>
    <property type="molecule type" value="Genomic_DNA"/>
</dbReference>
<dbReference type="InterPro" id="IPR007922">
    <property type="entry name" value="DciA-like"/>
</dbReference>
<sequence>MNFKNKRSRSQLSSVHNNLSEILGEEALGELIGISRLRRAWPDIVGPMMATRTEPVQLEHLDGNGICLWVAVDHSIMSQQIRFLRDQIREACFKHAGIRNLHKIRSRVQPGAGIKAKAPKAKPKRVSFRQKRALAKDVMNIKDRGLRKAIFKAHLAQIAYNEEENK</sequence>
<organism evidence="1 2">
    <name type="scientific">Mariprofundus micogutta</name>
    <dbReference type="NCBI Taxonomy" id="1921010"/>
    <lineage>
        <taxon>Bacteria</taxon>
        <taxon>Pseudomonadati</taxon>
        <taxon>Pseudomonadota</taxon>
        <taxon>Candidatius Mariprofundia</taxon>
        <taxon>Mariprofundales</taxon>
        <taxon>Mariprofundaceae</taxon>
        <taxon>Mariprofundus</taxon>
    </lineage>
</organism>
<protein>
    <recommendedName>
        <fullName evidence="3">DUF721 domain-containing protein</fullName>
    </recommendedName>
</protein>
<keyword evidence="2" id="KW-1185">Reference proteome</keyword>
<reference evidence="1 2" key="1">
    <citation type="journal article" date="2017" name="Arch. Microbiol.">
        <title>Mariprofundus micogutta sp. nov., a novel iron-oxidizing zetaproteobacterium isolated from a deep-sea hydrothermal field at the Bayonnaise knoll of the Izu-Ogasawara arc, and a description of Mariprofundales ord. nov. and Zetaproteobacteria classis nov.</title>
        <authorList>
            <person name="Makita H."/>
            <person name="Tanaka E."/>
            <person name="Mitsunobu S."/>
            <person name="Miyazaki M."/>
            <person name="Nunoura T."/>
            <person name="Uematsu K."/>
            <person name="Takaki Y."/>
            <person name="Nishi S."/>
            <person name="Shimamura S."/>
            <person name="Takai K."/>
        </authorList>
    </citation>
    <scope>NUCLEOTIDE SEQUENCE [LARGE SCALE GENOMIC DNA]</scope>
    <source>
        <strain evidence="1 2">ET2</strain>
    </source>
</reference>
<dbReference type="PANTHER" id="PTHR36456:SF1">
    <property type="entry name" value="UPF0232 PROTEIN SCO3875"/>
    <property type="match status" value="1"/>
</dbReference>
<accession>A0A1L8CKD3</accession>
<gene>
    <name evidence="1" type="ORF">MMIC_P0294</name>
</gene>
<comment type="caution">
    <text evidence="1">The sequence shown here is derived from an EMBL/GenBank/DDBJ whole genome shotgun (WGS) entry which is preliminary data.</text>
</comment>
<dbReference type="Pfam" id="PF05258">
    <property type="entry name" value="DciA"/>
    <property type="match status" value="1"/>
</dbReference>
<evidence type="ECO:0000313" key="2">
    <source>
        <dbReference type="Proteomes" id="UP000231632"/>
    </source>
</evidence>
<evidence type="ECO:0008006" key="3">
    <source>
        <dbReference type="Google" id="ProtNLM"/>
    </source>
</evidence>
<dbReference type="OrthoDB" id="511752at2"/>
<dbReference type="RefSeq" id="WP_072658555.1">
    <property type="nucleotide sequence ID" value="NZ_BDFD01000002.1"/>
</dbReference>
<dbReference type="PANTHER" id="PTHR36456">
    <property type="entry name" value="UPF0232 PROTEIN SCO3875"/>
    <property type="match status" value="1"/>
</dbReference>
<dbReference type="Proteomes" id="UP000231632">
    <property type="component" value="Unassembled WGS sequence"/>
</dbReference>
<proteinExistence type="predicted"/>
<dbReference type="AlphaFoldDB" id="A0A1L8CKD3"/>
<name>A0A1L8CKD3_9PROT</name>
<dbReference type="STRING" id="1921010.MMIC_P0294"/>
<evidence type="ECO:0000313" key="1">
    <source>
        <dbReference type="EMBL" id="GAV19360.1"/>
    </source>
</evidence>